<dbReference type="EMBL" id="MT630684">
    <property type="protein sequence ID" value="QNO41912.1"/>
    <property type="molecule type" value="Genomic_DNA"/>
</dbReference>
<dbReference type="GO" id="GO:0004553">
    <property type="term" value="F:hydrolase activity, hydrolyzing O-glycosyl compounds"/>
    <property type="evidence" value="ECO:0007669"/>
    <property type="project" value="InterPro"/>
</dbReference>
<evidence type="ECO:0000259" key="1">
    <source>
        <dbReference type="PROSITE" id="PS51766"/>
    </source>
</evidence>
<dbReference type="InterPro" id="IPR011050">
    <property type="entry name" value="Pectin_lyase_fold/virulence"/>
</dbReference>
<protein>
    <recommendedName>
        <fullName evidence="1">Dockerin domain-containing protein</fullName>
    </recommendedName>
</protein>
<dbReference type="Pfam" id="PF05048">
    <property type="entry name" value="NosD"/>
    <property type="match status" value="1"/>
</dbReference>
<feature type="domain" description="Dockerin" evidence="1">
    <location>
        <begin position="101"/>
        <end position="162"/>
    </location>
</feature>
<accession>A0A7G9Y1M8</accession>
<name>A0A7G9Y1M8_9EURY</name>
<dbReference type="Gene3D" id="1.10.1330.10">
    <property type="entry name" value="Dockerin domain"/>
    <property type="match status" value="1"/>
</dbReference>
<evidence type="ECO:0000313" key="2">
    <source>
        <dbReference type="EMBL" id="QNO41912.1"/>
    </source>
</evidence>
<proteinExistence type="predicted"/>
<dbReference type="PROSITE" id="PS51766">
    <property type="entry name" value="DOCKERIN"/>
    <property type="match status" value="1"/>
</dbReference>
<dbReference type="SUPFAM" id="SSF51126">
    <property type="entry name" value="Pectin lyase-like"/>
    <property type="match status" value="1"/>
</dbReference>
<dbReference type="InterPro" id="IPR002105">
    <property type="entry name" value="Dockerin_1_rpt"/>
</dbReference>
<gene>
    <name evidence="2" type="ORF">MBIDIGPM_00016</name>
</gene>
<dbReference type="AlphaFoldDB" id="A0A7G9Y1M8"/>
<dbReference type="CDD" id="cd14256">
    <property type="entry name" value="Dockerin_I"/>
    <property type="match status" value="1"/>
</dbReference>
<dbReference type="InterPro" id="IPR007742">
    <property type="entry name" value="NosD_dom"/>
</dbReference>
<sequence length="162" mass="17566">MQNGAGIHFLWSYDNIIYLNNFIDNGVNVYSPDFANIWNSTEEITYIYKGETYENYLGNYWSDYTGSDVDGDGVGDTPYEIWGGGEDIDPLMERWENFVVVTGVKGDLNGDGKVTATDAVIALQIAVGSSSYDEAADMSGDGRITSLDALMILQAAAGGVSL</sequence>
<dbReference type="InterPro" id="IPR016134">
    <property type="entry name" value="Dockerin_dom"/>
</dbReference>
<dbReference type="GO" id="GO:0000272">
    <property type="term" value="P:polysaccharide catabolic process"/>
    <property type="evidence" value="ECO:0007669"/>
    <property type="project" value="InterPro"/>
</dbReference>
<reference evidence="2" key="1">
    <citation type="submission" date="2020-06" db="EMBL/GenBank/DDBJ databases">
        <title>Unique genomic features of the anaerobic methanotrophic archaea.</title>
        <authorList>
            <person name="Chadwick G.L."/>
            <person name="Skennerton C.T."/>
            <person name="Laso-Perez R."/>
            <person name="Leu A.O."/>
            <person name="Speth D.R."/>
            <person name="Yu H."/>
            <person name="Morgan-Lang C."/>
            <person name="Hatzenpichler R."/>
            <person name="Goudeau D."/>
            <person name="Malmstrom R."/>
            <person name="Brazelton W.J."/>
            <person name="Woyke T."/>
            <person name="Hallam S.J."/>
            <person name="Tyson G.W."/>
            <person name="Wegener G."/>
            <person name="Boetius A."/>
            <person name="Orphan V."/>
        </authorList>
    </citation>
    <scope>NUCLEOTIDE SEQUENCE</scope>
</reference>
<dbReference type="Pfam" id="PF00404">
    <property type="entry name" value="Dockerin_1"/>
    <property type="match status" value="1"/>
</dbReference>
<dbReference type="InterPro" id="IPR036439">
    <property type="entry name" value="Dockerin_dom_sf"/>
</dbReference>
<dbReference type="SUPFAM" id="SSF63446">
    <property type="entry name" value="Type I dockerin domain"/>
    <property type="match status" value="1"/>
</dbReference>
<organism evidence="2">
    <name type="scientific">Candidatus Methanogaster sp. ANME-2c ERB4</name>
    <dbReference type="NCBI Taxonomy" id="2759911"/>
    <lineage>
        <taxon>Archaea</taxon>
        <taxon>Methanobacteriati</taxon>
        <taxon>Methanobacteriota</taxon>
        <taxon>Stenosarchaea group</taxon>
        <taxon>Methanomicrobia</taxon>
        <taxon>Methanosarcinales</taxon>
        <taxon>ANME-2 cluster</taxon>
        <taxon>Candidatus Methanogasteraceae</taxon>
        <taxon>Candidatus Methanogaster</taxon>
    </lineage>
</organism>